<comment type="caution">
    <text evidence="11">The sequence shown here is derived from an EMBL/GenBank/DDBJ whole genome shotgun (WGS) entry which is preliminary data.</text>
</comment>
<evidence type="ECO:0000313" key="12">
    <source>
        <dbReference type="Proteomes" id="UP001152885"/>
    </source>
</evidence>
<comment type="similarity">
    <text evidence="2">Belongs to the SWC4 family.</text>
</comment>
<evidence type="ECO:0000256" key="9">
    <source>
        <dbReference type="SAM" id="MobiDB-lite"/>
    </source>
</evidence>
<evidence type="ECO:0000259" key="10">
    <source>
        <dbReference type="Pfam" id="PF16282"/>
    </source>
</evidence>
<dbReference type="GO" id="GO:0003714">
    <property type="term" value="F:transcription corepressor activity"/>
    <property type="evidence" value="ECO:0007669"/>
    <property type="project" value="TreeGrafter"/>
</dbReference>
<reference evidence="11" key="1">
    <citation type="submission" date="2022-12" db="EMBL/GenBank/DDBJ databases">
        <authorList>
            <person name="Brejova B."/>
        </authorList>
    </citation>
    <scope>NUCLEOTIDE SEQUENCE</scope>
</reference>
<dbReference type="OrthoDB" id="19740at2759"/>
<feature type="domain" description="DAMP1 SANT/Myb-like" evidence="10">
    <location>
        <begin position="252"/>
        <end position="310"/>
    </location>
</feature>
<evidence type="ECO:0000256" key="8">
    <source>
        <dbReference type="ARBA" id="ARBA00025264"/>
    </source>
</evidence>
<feature type="region of interest" description="Disordered" evidence="9">
    <location>
        <begin position="1"/>
        <end position="37"/>
    </location>
</feature>
<evidence type="ECO:0000256" key="2">
    <source>
        <dbReference type="ARBA" id="ARBA00006918"/>
    </source>
</evidence>
<dbReference type="GO" id="GO:0006281">
    <property type="term" value="P:DNA repair"/>
    <property type="evidence" value="ECO:0007669"/>
    <property type="project" value="InterPro"/>
</dbReference>
<sequence length="589" mass="69211">MSANDILDVLNISRDDNQPAKKKQKTSTPTDNGKPLTGMARELYNLVGPNTPPINLSSSNYISNKGKQNRQFRPSPWSKVNFTPGKHRNIQLKHWVKGSEELLKQENESDEKKEYFFEKFNIKLDIPEFIDEEKYETYMNEFKDDFREEQFTKRKAERMRQLEEQKKQKKIEEKKEEEKRLEEKKEAEKQEEVKQDIKKEGETKQEENFLEEKKEEQKMGEKSVEPSVEPSKEPSEPVITEEEQRSEDEKIKEEVKKELVQFDWSYQETKELFNLCQIYELKWPTIHDRFPSNHRVEDLKEQFYRICVKILETEENKNQNLIDSLKAFSKPRELERKQYLENLLKRTPAEIAEEESLVIEARRFELAAKKMLLERSNLLTLLDSPQSTQNVSQYQSSQGISNLYNNLMIYDKHQKKKQAHQQKQEPIPPPIPLAASSSIRRDKVFQTNLQQYLASFLKQAHHTNPAIKQEANSIQQLLSKRLTQKEEEAYGLHYHGTEKLTPGVTLRSQQKLPGSNQRQSVLKSVSAVFQEMDLPTAGGTMWKPVMPTRKTMSKYDELLRSVVTMLDIKRAKDKLEAEIKLIKSQKGMQ</sequence>
<keyword evidence="5" id="KW-0805">Transcription regulation</keyword>
<dbReference type="GO" id="GO:0006338">
    <property type="term" value="P:chromatin remodeling"/>
    <property type="evidence" value="ECO:0007669"/>
    <property type="project" value="InterPro"/>
</dbReference>
<dbReference type="PANTHER" id="PTHR12855">
    <property type="entry name" value="DNA METHYLTRANSFERASE 1-ASSOCIATED PROTEIN 1 FAMILY MEMBER"/>
    <property type="match status" value="1"/>
</dbReference>
<dbReference type="Gene3D" id="1.10.10.60">
    <property type="entry name" value="Homeodomain-like"/>
    <property type="match status" value="1"/>
</dbReference>
<evidence type="ECO:0000256" key="6">
    <source>
        <dbReference type="ARBA" id="ARBA00023163"/>
    </source>
</evidence>
<evidence type="ECO:0000256" key="1">
    <source>
        <dbReference type="ARBA" id="ARBA00004123"/>
    </source>
</evidence>
<dbReference type="Proteomes" id="UP001152885">
    <property type="component" value="Unassembled WGS sequence"/>
</dbReference>
<dbReference type="InterPro" id="IPR027109">
    <property type="entry name" value="Swc4/Dmap1"/>
</dbReference>
<accession>A0A9W4TQI8</accession>
<feature type="compositionally biased region" description="Polar residues" evidence="9">
    <location>
        <begin position="63"/>
        <end position="72"/>
    </location>
</feature>
<dbReference type="GO" id="GO:0000812">
    <property type="term" value="C:Swr1 complex"/>
    <property type="evidence" value="ECO:0007669"/>
    <property type="project" value="TreeGrafter"/>
</dbReference>
<feature type="region of interest" description="Disordered" evidence="9">
    <location>
        <begin position="153"/>
        <end position="249"/>
    </location>
</feature>
<keyword evidence="4" id="KW-0156">Chromatin regulator</keyword>
<evidence type="ECO:0000256" key="3">
    <source>
        <dbReference type="ARBA" id="ARBA00019132"/>
    </source>
</evidence>
<feature type="compositionally biased region" description="Basic and acidic residues" evidence="9">
    <location>
        <begin position="153"/>
        <end position="235"/>
    </location>
</feature>
<evidence type="ECO:0000313" key="11">
    <source>
        <dbReference type="EMBL" id="CAI5755811.1"/>
    </source>
</evidence>
<gene>
    <name evidence="11" type="ORF">CANVERA_P0327</name>
</gene>
<dbReference type="GO" id="GO:0000122">
    <property type="term" value="P:negative regulation of transcription by RNA polymerase II"/>
    <property type="evidence" value="ECO:0007669"/>
    <property type="project" value="TreeGrafter"/>
</dbReference>
<name>A0A9W4TQI8_9ASCO</name>
<dbReference type="InterPro" id="IPR032563">
    <property type="entry name" value="DAMP1_SANT-like"/>
</dbReference>
<comment type="function">
    <text evidence="8">Component of the SWR1 complex which mediates the ATP-dependent exchange of histone H2A for the H2A variant HZT1 leading to transcriptional regulation of selected genes by chromatin remodeling. Component of the NuA4 histone acetyltransferase complex which is involved in transcriptional activation of selected genes principally by acetylation of nucleosomal histone H4 and H2A. The NuA4 complex is also involved in DNA repair.</text>
</comment>
<protein>
    <recommendedName>
        <fullName evidence="3">SWR1-complex protein 4</fullName>
    </recommendedName>
</protein>
<proteinExistence type="inferred from homology"/>
<evidence type="ECO:0000256" key="7">
    <source>
        <dbReference type="ARBA" id="ARBA00023242"/>
    </source>
</evidence>
<evidence type="ECO:0000256" key="5">
    <source>
        <dbReference type="ARBA" id="ARBA00023015"/>
    </source>
</evidence>
<keyword evidence="7" id="KW-0539">Nucleus</keyword>
<dbReference type="Pfam" id="PF16282">
    <property type="entry name" value="SANT_DAMP1_like"/>
    <property type="match status" value="1"/>
</dbReference>
<dbReference type="PANTHER" id="PTHR12855:SF10">
    <property type="entry name" value="DNA METHYLTRANSFERASE 1-ASSOCIATED PROTEIN 1"/>
    <property type="match status" value="1"/>
</dbReference>
<organism evidence="11 12">
    <name type="scientific">Candida verbasci</name>
    <dbReference type="NCBI Taxonomy" id="1227364"/>
    <lineage>
        <taxon>Eukaryota</taxon>
        <taxon>Fungi</taxon>
        <taxon>Dikarya</taxon>
        <taxon>Ascomycota</taxon>
        <taxon>Saccharomycotina</taxon>
        <taxon>Pichiomycetes</taxon>
        <taxon>Debaryomycetaceae</taxon>
        <taxon>Candida/Lodderomyces clade</taxon>
        <taxon>Candida</taxon>
    </lineage>
</organism>
<comment type="subcellular location">
    <subcellularLocation>
        <location evidence="1">Nucleus</location>
    </subcellularLocation>
</comment>
<evidence type="ECO:0000256" key="4">
    <source>
        <dbReference type="ARBA" id="ARBA00022853"/>
    </source>
</evidence>
<keyword evidence="6" id="KW-0804">Transcription</keyword>
<dbReference type="GO" id="GO:0035267">
    <property type="term" value="C:NuA4 histone acetyltransferase complex"/>
    <property type="evidence" value="ECO:0007669"/>
    <property type="project" value="InterPro"/>
</dbReference>
<dbReference type="EMBL" id="CANTUO010000001">
    <property type="protein sequence ID" value="CAI5755811.1"/>
    <property type="molecule type" value="Genomic_DNA"/>
</dbReference>
<keyword evidence="12" id="KW-1185">Reference proteome</keyword>
<dbReference type="AlphaFoldDB" id="A0A9W4TQI8"/>
<feature type="region of interest" description="Disordered" evidence="9">
    <location>
        <begin position="63"/>
        <end position="84"/>
    </location>
</feature>